<protein>
    <submittedName>
        <fullName evidence="2">Phosphatase</fullName>
    </submittedName>
</protein>
<sequence>MIKYKIGDLLLAHEKGEVDTIAHCANCFCTFGAGIAPKIKAKWPEVYAADCATQKGDRKKLGTFTKAVVEDGEFTIYNLYGQYGYSKRDSGIRDLDYDAIFDALDAMGDDVIACGGKTVGLPLIGCGLAGGKWSVVEAMIQETLVAKGLEVTIFKLN</sequence>
<dbReference type="PANTHER" id="PTHR12521">
    <property type="entry name" value="PROTEIN C6ORF130"/>
    <property type="match status" value="1"/>
</dbReference>
<organism evidence="2">
    <name type="scientific">Klebsiella phage FKP3</name>
    <dbReference type="NCBI Taxonomy" id="3231233"/>
    <lineage>
        <taxon>Viruses</taxon>
        <taxon>Duplodnaviria</taxon>
        <taxon>Heunggongvirae</taxon>
        <taxon>Uroviricota</taxon>
        <taxon>Caudoviricetes</taxon>
        <taxon>Stephanstirmvirinae</taxon>
        <taxon>Justusliebigvirus</taxon>
    </lineage>
</organism>
<dbReference type="Gene3D" id="3.40.220.10">
    <property type="entry name" value="Leucine Aminopeptidase, subunit E, domain 1"/>
    <property type="match status" value="1"/>
</dbReference>
<evidence type="ECO:0000259" key="1">
    <source>
        <dbReference type="PROSITE" id="PS51154"/>
    </source>
</evidence>
<dbReference type="SUPFAM" id="SSF52949">
    <property type="entry name" value="Macro domain-like"/>
    <property type="match status" value="1"/>
</dbReference>
<dbReference type="PROSITE" id="PS51154">
    <property type="entry name" value="MACRO"/>
    <property type="match status" value="1"/>
</dbReference>
<dbReference type="GO" id="GO:0140291">
    <property type="term" value="P:peptidyl-glutamate ADP-deribosylation"/>
    <property type="evidence" value="ECO:0007669"/>
    <property type="project" value="TreeGrafter"/>
</dbReference>
<dbReference type="InterPro" id="IPR002589">
    <property type="entry name" value="Macro_dom"/>
</dbReference>
<dbReference type="PANTHER" id="PTHR12521:SF0">
    <property type="entry name" value="ADP-RIBOSE GLYCOHYDROLASE OARD1"/>
    <property type="match status" value="1"/>
</dbReference>
<feature type="domain" description="Macro" evidence="1">
    <location>
        <begin position="1"/>
        <end position="157"/>
    </location>
</feature>
<dbReference type="EMBL" id="PP895363">
    <property type="protein sequence ID" value="XCI78013.1"/>
    <property type="molecule type" value="Genomic_DNA"/>
</dbReference>
<proteinExistence type="predicted"/>
<dbReference type="InterPro" id="IPR043472">
    <property type="entry name" value="Macro_dom-like"/>
</dbReference>
<dbReference type="Pfam" id="PF01661">
    <property type="entry name" value="Macro"/>
    <property type="match status" value="1"/>
</dbReference>
<reference evidence="2" key="1">
    <citation type="submission" date="2024-06" db="EMBL/GenBank/DDBJ databases">
        <title>High activity and specificity of bacteriophage cocktails against carbapenem-resistant Klebsiella pneumoniae belonging to high-risk clones CG258 and ST307.</title>
        <authorList>
            <person name="Jimenez Quiceno J."/>
            <person name="Salazar Ospina L."/>
            <person name="Tellez Carrasquilla S."/>
        </authorList>
    </citation>
    <scope>NUCLEOTIDE SEQUENCE</scope>
</reference>
<dbReference type="InterPro" id="IPR050892">
    <property type="entry name" value="ADP-ribose_metab_enzymes"/>
</dbReference>
<accession>A0AAU8HZ62</accession>
<name>A0AAU8HZ62_9CAUD</name>
<evidence type="ECO:0000313" key="2">
    <source>
        <dbReference type="EMBL" id="XCI78013.1"/>
    </source>
</evidence>